<dbReference type="Proteomes" id="UP001527202">
    <property type="component" value="Unassembled WGS sequence"/>
</dbReference>
<evidence type="ECO:0008006" key="3">
    <source>
        <dbReference type="Google" id="ProtNLM"/>
    </source>
</evidence>
<evidence type="ECO:0000313" key="2">
    <source>
        <dbReference type="Proteomes" id="UP001527202"/>
    </source>
</evidence>
<evidence type="ECO:0000313" key="1">
    <source>
        <dbReference type="EMBL" id="MCY9594264.1"/>
    </source>
</evidence>
<organism evidence="1 2">
    <name type="scientific">Paenibacillus chitinolyticus</name>
    <dbReference type="NCBI Taxonomy" id="79263"/>
    <lineage>
        <taxon>Bacteria</taxon>
        <taxon>Bacillati</taxon>
        <taxon>Bacillota</taxon>
        <taxon>Bacilli</taxon>
        <taxon>Bacillales</taxon>
        <taxon>Paenibacillaceae</taxon>
        <taxon>Paenibacillus</taxon>
    </lineage>
</organism>
<name>A0ABT4FAD4_9BACL</name>
<dbReference type="RefSeq" id="WP_164977124.1">
    <property type="nucleotide sequence ID" value="NZ_CP026520.1"/>
</dbReference>
<accession>A0ABT4FAD4</accession>
<dbReference type="EMBL" id="JAMDMJ010000001">
    <property type="protein sequence ID" value="MCY9594264.1"/>
    <property type="molecule type" value="Genomic_DNA"/>
</dbReference>
<keyword evidence="2" id="KW-1185">Reference proteome</keyword>
<comment type="caution">
    <text evidence="1">The sequence shown here is derived from an EMBL/GenBank/DDBJ whole genome shotgun (WGS) entry which is preliminary data.</text>
</comment>
<dbReference type="GeneID" id="95379015"/>
<gene>
    <name evidence="1" type="ORF">M5X16_00525</name>
</gene>
<sequence length="52" mass="6040">MKFLVWLLKAIFVLPAVLVMELVFGHQGTLFLKETAKKDDTGGEMYRKIEKR</sequence>
<protein>
    <recommendedName>
        <fullName evidence="3">YpfB family protein</fullName>
    </recommendedName>
</protein>
<reference evidence="1 2" key="1">
    <citation type="submission" date="2022-05" db="EMBL/GenBank/DDBJ databases">
        <title>Genome Sequencing of Bee-Associated Microbes.</title>
        <authorList>
            <person name="Dunlap C."/>
        </authorList>
    </citation>
    <scope>NUCLEOTIDE SEQUENCE [LARGE SCALE GENOMIC DNA]</scope>
    <source>
        <strain evidence="1 2">NRRL B-23120</strain>
    </source>
</reference>
<proteinExistence type="predicted"/>